<evidence type="ECO:0000256" key="2">
    <source>
        <dbReference type="ARBA" id="ARBA00022515"/>
    </source>
</evidence>
<sequence>MSAIDALNQAPAVQHLVSATACNEVERMLLGALLNFPAAWGRALGRVDAGDFFDPAHARLFAGIAERRGAGKTVDAALLADLGRALDGELKDHGGGIAYIAQLVAAACPPMAVPDYADQVRDAARRRRLMDAALAALVAAAEGPDVDDAISATISTAEALIDGGRSKTRAEVLRTAVAAMEKPAPVYPTGLPALDRAMGGGLEVGRMYAFAGKGKSGKSLLAGTISANLNRAGVRHAYAALEMGAKEIELRSMARDLDVNAMMFRGNVSTHLLSRAGLYAAEAPDNIRYLDMPGGTADQLRSEVLTAKHRHGCAGAVIDYWQLIGGRDRTVTEEEHLRRVAEWLAAAAKRLSMWMMILAQLADDGEATAVSRTGLTRNADQVFFIRGEPDGPSRWLEMKASRFTPVADVGSKDRPAFAIESPGPHFRDLSTLRG</sequence>
<evidence type="ECO:0000256" key="8">
    <source>
        <dbReference type="ARBA" id="ARBA00023125"/>
    </source>
</evidence>
<evidence type="ECO:0000256" key="4">
    <source>
        <dbReference type="ARBA" id="ARBA00022741"/>
    </source>
</evidence>
<organism evidence="14 15">
    <name type="scientific">Nitrospirillum amazonense</name>
    <dbReference type="NCBI Taxonomy" id="28077"/>
    <lineage>
        <taxon>Bacteria</taxon>
        <taxon>Pseudomonadati</taxon>
        <taxon>Pseudomonadota</taxon>
        <taxon>Alphaproteobacteria</taxon>
        <taxon>Rhodospirillales</taxon>
        <taxon>Azospirillaceae</taxon>
        <taxon>Nitrospirillum</taxon>
    </lineage>
</organism>
<dbReference type="Pfam" id="PF03796">
    <property type="entry name" value="DnaB_C"/>
    <property type="match status" value="1"/>
</dbReference>
<keyword evidence="6 14" id="KW-0347">Helicase</keyword>
<keyword evidence="3" id="KW-0235">DNA replication</keyword>
<evidence type="ECO:0000256" key="5">
    <source>
        <dbReference type="ARBA" id="ARBA00022801"/>
    </source>
</evidence>
<dbReference type="EC" id="5.6.2.3" evidence="10"/>
<dbReference type="Gene3D" id="1.10.860.10">
    <property type="entry name" value="DNAb Helicase, Chain A"/>
    <property type="match status" value="1"/>
</dbReference>
<dbReference type="RefSeq" id="WP_145619702.1">
    <property type="nucleotide sequence ID" value="NZ_VITO01000022.1"/>
</dbReference>
<evidence type="ECO:0000313" key="15">
    <source>
        <dbReference type="Proteomes" id="UP000316545"/>
    </source>
</evidence>
<dbReference type="GO" id="GO:0016787">
    <property type="term" value="F:hydrolase activity"/>
    <property type="evidence" value="ECO:0007669"/>
    <property type="project" value="UniProtKB-KW"/>
</dbReference>
<keyword evidence="9" id="KW-0413">Isomerase</keyword>
<accession>A0A560FC79</accession>
<keyword evidence="2" id="KW-0639">Primosome</keyword>
<comment type="catalytic activity">
    <reaction evidence="11">
        <text>ATP + H2O = ADP + phosphate + H(+)</text>
        <dbReference type="Rhea" id="RHEA:13065"/>
        <dbReference type="ChEBI" id="CHEBI:15377"/>
        <dbReference type="ChEBI" id="CHEBI:15378"/>
        <dbReference type="ChEBI" id="CHEBI:30616"/>
        <dbReference type="ChEBI" id="CHEBI:43474"/>
        <dbReference type="ChEBI" id="CHEBI:456216"/>
        <dbReference type="EC" id="5.6.2.3"/>
    </reaction>
</comment>
<evidence type="ECO:0000256" key="9">
    <source>
        <dbReference type="ARBA" id="ARBA00023235"/>
    </source>
</evidence>
<dbReference type="InterPro" id="IPR016136">
    <property type="entry name" value="DNA_helicase_N/primase_C"/>
</dbReference>
<proteinExistence type="inferred from homology"/>
<evidence type="ECO:0000259" key="13">
    <source>
        <dbReference type="Pfam" id="PF03796"/>
    </source>
</evidence>
<dbReference type="EMBL" id="VITO01000022">
    <property type="protein sequence ID" value="TWB19209.1"/>
    <property type="molecule type" value="Genomic_DNA"/>
</dbReference>
<comment type="similarity">
    <text evidence="1">Belongs to the helicase family. DnaB subfamily.</text>
</comment>
<dbReference type="PANTHER" id="PTHR30153">
    <property type="entry name" value="REPLICATIVE DNA HELICASE DNAB"/>
    <property type="match status" value="1"/>
</dbReference>
<dbReference type="Proteomes" id="UP000316545">
    <property type="component" value="Unassembled WGS sequence"/>
</dbReference>
<reference evidence="14 15" key="1">
    <citation type="submission" date="2019-06" db="EMBL/GenBank/DDBJ databases">
        <title>Genomic Encyclopedia of Type Strains, Phase IV (KMG-V): Genome sequencing to study the core and pangenomes of soil and plant-associated prokaryotes.</title>
        <authorList>
            <person name="Whitman W."/>
        </authorList>
    </citation>
    <scope>NUCLEOTIDE SEQUENCE [LARGE SCALE GENOMIC DNA]</scope>
    <source>
        <strain evidence="14 15">BR 11865</strain>
    </source>
</reference>
<dbReference type="InterPro" id="IPR036185">
    <property type="entry name" value="DNA_heli_DnaB-like_N_sf"/>
</dbReference>
<dbReference type="PANTHER" id="PTHR30153:SF2">
    <property type="entry name" value="REPLICATIVE DNA HELICASE"/>
    <property type="match status" value="1"/>
</dbReference>
<comment type="caution">
    <text evidence="14">The sequence shown here is derived from an EMBL/GenBank/DDBJ whole genome shotgun (WGS) entry which is preliminary data.</text>
</comment>
<keyword evidence="7" id="KW-0067">ATP-binding</keyword>
<evidence type="ECO:0000256" key="10">
    <source>
        <dbReference type="ARBA" id="ARBA00044969"/>
    </source>
</evidence>
<dbReference type="Gene3D" id="3.40.50.300">
    <property type="entry name" value="P-loop containing nucleotide triphosphate hydrolases"/>
    <property type="match status" value="1"/>
</dbReference>
<feature type="domain" description="DNA helicase DnaB-like N-terminal" evidence="12">
    <location>
        <begin position="23"/>
        <end position="122"/>
    </location>
</feature>
<dbReference type="InterPro" id="IPR007693">
    <property type="entry name" value="DNA_helicase_DnaB-like_N"/>
</dbReference>
<evidence type="ECO:0000256" key="7">
    <source>
        <dbReference type="ARBA" id="ARBA00022840"/>
    </source>
</evidence>
<dbReference type="GO" id="GO:1990077">
    <property type="term" value="C:primosome complex"/>
    <property type="evidence" value="ECO:0007669"/>
    <property type="project" value="UniProtKB-KW"/>
</dbReference>
<dbReference type="GO" id="GO:0006269">
    <property type="term" value="P:DNA replication, synthesis of primer"/>
    <property type="evidence" value="ECO:0007669"/>
    <property type="project" value="UniProtKB-KW"/>
</dbReference>
<dbReference type="InterPro" id="IPR007694">
    <property type="entry name" value="DNA_helicase_DnaB-like_C"/>
</dbReference>
<protein>
    <recommendedName>
        <fullName evidence="10">DNA 5'-3' helicase</fullName>
        <ecNumber evidence="10">5.6.2.3</ecNumber>
    </recommendedName>
</protein>
<evidence type="ECO:0000256" key="3">
    <source>
        <dbReference type="ARBA" id="ARBA00022705"/>
    </source>
</evidence>
<dbReference type="GO" id="GO:0043139">
    <property type="term" value="F:5'-3' DNA helicase activity"/>
    <property type="evidence" value="ECO:0007669"/>
    <property type="project" value="UniProtKB-EC"/>
</dbReference>
<keyword evidence="4" id="KW-0547">Nucleotide-binding</keyword>
<evidence type="ECO:0000313" key="14">
    <source>
        <dbReference type="EMBL" id="TWB19209.1"/>
    </source>
</evidence>
<name>A0A560FC79_9PROT</name>
<evidence type="ECO:0000256" key="1">
    <source>
        <dbReference type="ARBA" id="ARBA00008428"/>
    </source>
</evidence>
<dbReference type="SUPFAM" id="SSF52540">
    <property type="entry name" value="P-loop containing nucleoside triphosphate hydrolases"/>
    <property type="match status" value="1"/>
</dbReference>
<keyword evidence="8" id="KW-0238">DNA-binding</keyword>
<dbReference type="GO" id="GO:0003677">
    <property type="term" value="F:DNA binding"/>
    <property type="evidence" value="ECO:0007669"/>
    <property type="project" value="UniProtKB-KW"/>
</dbReference>
<keyword evidence="15" id="KW-1185">Reference proteome</keyword>
<evidence type="ECO:0000259" key="12">
    <source>
        <dbReference type="Pfam" id="PF00772"/>
    </source>
</evidence>
<feature type="domain" description="SF4 helicase" evidence="13">
    <location>
        <begin position="188"/>
        <end position="367"/>
    </location>
</feature>
<dbReference type="Pfam" id="PF00772">
    <property type="entry name" value="DnaB"/>
    <property type="match status" value="1"/>
</dbReference>
<dbReference type="GO" id="GO:0005524">
    <property type="term" value="F:ATP binding"/>
    <property type="evidence" value="ECO:0007669"/>
    <property type="project" value="UniProtKB-KW"/>
</dbReference>
<evidence type="ECO:0000256" key="11">
    <source>
        <dbReference type="ARBA" id="ARBA00048954"/>
    </source>
</evidence>
<keyword evidence="5" id="KW-0378">Hydrolase</keyword>
<evidence type="ECO:0000256" key="6">
    <source>
        <dbReference type="ARBA" id="ARBA00022806"/>
    </source>
</evidence>
<dbReference type="SUPFAM" id="SSF48024">
    <property type="entry name" value="N-terminal domain of DnaB helicase"/>
    <property type="match status" value="1"/>
</dbReference>
<dbReference type="InterPro" id="IPR027417">
    <property type="entry name" value="P-loop_NTPase"/>
</dbReference>
<dbReference type="GO" id="GO:0005829">
    <property type="term" value="C:cytosol"/>
    <property type="evidence" value="ECO:0007669"/>
    <property type="project" value="TreeGrafter"/>
</dbReference>
<dbReference type="AlphaFoldDB" id="A0A560FC79"/>
<gene>
    <name evidence="14" type="ORF">FBZ88_12264</name>
</gene>